<organism evidence="1 2">
    <name type="scientific">Pisum sativum</name>
    <name type="common">Garden pea</name>
    <name type="synonym">Lathyrus oleraceus</name>
    <dbReference type="NCBI Taxonomy" id="3888"/>
    <lineage>
        <taxon>Eukaryota</taxon>
        <taxon>Viridiplantae</taxon>
        <taxon>Streptophyta</taxon>
        <taxon>Embryophyta</taxon>
        <taxon>Tracheophyta</taxon>
        <taxon>Spermatophyta</taxon>
        <taxon>Magnoliopsida</taxon>
        <taxon>eudicotyledons</taxon>
        <taxon>Gunneridae</taxon>
        <taxon>Pentapetalae</taxon>
        <taxon>rosids</taxon>
        <taxon>fabids</taxon>
        <taxon>Fabales</taxon>
        <taxon>Fabaceae</taxon>
        <taxon>Papilionoideae</taxon>
        <taxon>50 kb inversion clade</taxon>
        <taxon>NPAAA clade</taxon>
        <taxon>Hologalegina</taxon>
        <taxon>IRL clade</taxon>
        <taxon>Fabeae</taxon>
        <taxon>Lathyrus</taxon>
    </lineage>
</organism>
<name>A0A9D5BQK3_PEA</name>
<evidence type="ECO:0000313" key="1">
    <source>
        <dbReference type="EMBL" id="KAI5447702.1"/>
    </source>
</evidence>
<evidence type="ECO:0000313" key="2">
    <source>
        <dbReference type="Proteomes" id="UP001058974"/>
    </source>
</evidence>
<dbReference type="Proteomes" id="UP001058974">
    <property type="component" value="Chromosome 1"/>
</dbReference>
<dbReference type="AlphaFoldDB" id="A0A9D5BQK3"/>
<reference evidence="1 2" key="1">
    <citation type="journal article" date="2022" name="Nat. Genet.">
        <title>Improved pea reference genome and pan-genome highlight genomic features and evolutionary characteristics.</title>
        <authorList>
            <person name="Yang T."/>
            <person name="Liu R."/>
            <person name="Luo Y."/>
            <person name="Hu S."/>
            <person name="Wang D."/>
            <person name="Wang C."/>
            <person name="Pandey M.K."/>
            <person name="Ge S."/>
            <person name="Xu Q."/>
            <person name="Li N."/>
            <person name="Li G."/>
            <person name="Huang Y."/>
            <person name="Saxena R.K."/>
            <person name="Ji Y."/>
            <person name="Li M."/>
            <person name="Yan X."/>
            <person name="He Y."/>
            <person name="Liu Y."/>
            <person name="Wang X."/>
            <person name="Xiang C."/>
            <person name="Varshney R.K."/>
            <person name="Ding H."/>
            <person name="Gao S."/>
            <person name="Zong X."/>
        </authorList>
    </citation>
    <scope>NUCLEOTIDE SEQUENCE [LARGE SCALE GENOMIC DNA]</scope>
    <source>
        <strain evidence="1 2">cv. Zhongwan 6</strain>
    </source>
</reference>
<dbReference type="PANTHER" id="PTHR48175:SF3">
    <property type="entry name" value="OS04G0581700 PROTEIN"/>
    <property type="match status" value="1"/>
</dbReference>
<accession>A0A9D5BQK3</accession>
<dbReference type="EMBL" id="JAMSHJ010000001">
    <property type="protein sequence ID" value="KAI5447702.1"/>
    <property type="molecule type" value="Genomic_DNA"/>
</dbReference>
<sequence>MILVALMAEVLKEYTALLARVVEQLFRSAPIPQRLRILILRSLHFVSSRPRRVKRLIPKKKVKNNVVLADDKRWSDRLRSLKARDIAGYDKEFDDSLVIIEEETTIDVLGGAKISKSWANIYI</sequence>
<comment type="caution">
    <text evidence="1">The sequence shown here is derived from an EMBL/GenBank/DDBJ whole genome shotgun (WGS) entry which is preliminary data.</text>
</comment>
<dbReference type="Gramene" id="Psat01G0523700-T1">
    <property type="protein sequence ID" value="KAI5447702.1"/>
    <property type="gene ID" value="KIW84_015237"/>
</dbReference>
<dbReference type="PANTHER" id="PTHR48175">
    <property type="entry name" value="OS04G0581700 PROTEIN"/>
    <property type="match status" value="1"/>
</dbReference>
<keyword evidence="2" id="KW-1185">Reference proteome</keyword>
<protein>
    <submittedName>
        <fullName evidence="1">Uncharacterized protein</fullName>
    </submittedName>
</protein>
<proteinExistence type="predicted"/>
<gene>
    <name evidence="1" type="ORF">KIW84_015237</name>
</gene>